<evidence type="ECO:0000259" key="1">
    <source>
        <dbReference type="Pfam" id="PF01872"/>
    </source>
</evidence>
<dbReference type="InterPro" id="IPR024072">
    <property type="entry name" value="DHFR-like_dom_sf"/>
</dbReference>
<sequence>MLGADGGSTVEGRQMGKIVVQMSVSLDGFFEGPGGDLGWHQVDDELHRHFNAELRTMGGFLNGRRSYQLMAEYWPTADQDPASTAPVVEFAGIWRDMPKIVYSRTLDAVDWNATVVREVVPDEVRRLKAEPGGDLALGGADLLSTFLRHDLVDEYRLYVHPVVLGGGRQLFPASGDRQPLRLTGSRTFGNGVVLLRHERARD</sequence>
<evidence type="ECO:0000313" key="2">
    <source>
        <dbReference type="EMBL" id="TWG11778.1"/>
    </source>
</evidence>
<dbReference type="EMBL" id="VIXA01000004">
    <property type="protein sequence ID" value="TWG11778.1"/>
    <property type="molecule type" value="Genomic_DNA"/>
</dbReference>
<dbReference type="Pfam" id="PF01872">
    <property type="entry name" value="RibD_C"/>
    <property type="match status" value="1"/>
</dbReference>
<dbReference type="PANTHER" id="PTHR38011:SF11">
    <property type="entry name" value="2,5-DIAMINO-6-RIBOSYLAMINO-4(3H)-PYRIMIDINONE 5'-PHOSPHATE REDUCTASE"/>
    <property type="match status" value="1"/>
</dbReference>
<dbReference type="SUPFAM" id="SSF53597">
    <property type="entry name" value="Dihydrofolate reductase-like"/>
    <property type="match status" value="1"/>
</dbReference>
<dbReference type="InterPro" id="IPR002734">
    <property type="entry name" value="RibDG_C"/>
</dbReference>
<dbReference type="Proteomes" id="UP000319927">
    <property type="component" value="Unassembled WGS sequence"/>
</dbReference>
<protein>
    <submittedName>
        <fullName evidence="2">Dihydrofolate reductase</fullName>
    </submittedName>
</protein>
<name>A0A561VJH4_9ACTN</name>
<feature type="domain" description="Bacterial bifunctional deaminase-reductase C-terminal" evidence="1">
    <location>
        <begin position="17"/>
        <end position="194"/>
    </location>
</feature>
<dbReference type="GO" id="GO:0009231">
    <property type="term" value="P:riboflavin biosynthetic process"/>
    <property type="evidence" value="ECO:0007669"/>
    <property type="project" value="InterPro"/>
</dbReference>
<evidence type="ECO:0000313" key="3">
    <source>
        <dbReference type="Proteomes" id="UP000319927"/>
    </source>
</evidence>
<reference evidence="2 3" key="1">
    <citation type="submission" date="2019-06" db="EMBL/GenBank/DDBJ databases">
        <title>Sequencing the genomes of 1000 actinobacteria strains.</title>
        <authorList>
            <person name="Klenk H.-P."/>
        </authorList>
    </citation>
    <scope>NUCLEOTIDE SEQUENCE [LARGE SCALE GENOMIC DNA]</scope>
    <source>
        <strain evidence="2 3">DSM 102131</strain>
    </source>
</reference>
<dbReference type="PANTHER" id="PTHR38011">
    <property type="entry name" value="DIHYDROFOLATE REDUCTASE FAMILY PROTEIN (AFU_ORTHOLOGUE AFUA_8G06820)"/>
    <property type="match status" value="1"/>
</dbReference>
<organism evidence="2 3">
    <name type="scientific">Micromonospora palomenae</name>
    <dbReference type="NCBI Taxonomy" id="1461247"/>
    <lineage>
        <taxon>Bacteria</taxon>
        <taxon>Bacillati</taxon>
        <taxon>Actinomycetota</taxon>
        <taxon>Actinomycetes</taxon>
        <taxon>Micromonosporales</taxon>
        <taxon>Micromonosporaceae</taxon>
        <taxon>Micromonospora</taxon>
    </lineage>
</organism>
<keyword evidence="3" id="KW-1185">Reference proteome</keyword>
<dbReference type="InterPro" id="IPR050765">
    <property type="entry name" value="Riboflavin_Biosynth_HTPR"/>
</dbReference>
<gene>
    <name evidence="2" type="ORF">FHX75_14103</name>
</gene>
<comment type="caution">
    <text evidence="2">The sequence shown here is derived from an EMBL/GenBank/DDBJ whole genome shotgun (WGS) entry which is preliminary data.</text>
</comment>
<dbReference type="Gene3D" id="3.40.430.10">
    <property type="entry name" value="Dihydrofolate Reductase, subunit A"/>
    <property type="match status" value="1"/>
</dbReference>
<proteinExistence type="predicted"/>
<dbReference type="GO" id="GO:0008703">
    <property type="term" value="F:5-amino-6-(5-phosphoribosylamino)uracil reductase activity"/>
    <property type="evidence" value="ECO:0007669"/>
    <property type="project" value="InterPro"/>
</dbReference>
<dbReference type="AlphaFoldDB" id="A0A561VJH4"/>
<accession>A0A561VJH4</accession>